<proteinExistence type="predicted"/>
<protein>
    <submittedName>
        <fullName evidence="1">Uncharacterized protein</fullName>
    </submittedName>
</protein>
<gene>
    <name evidence="1" type="ORF">DPMN_147929</name>
</gene>
<organism evidence="1 2">
    <name type="scientific">Dreissena polymorpha</name>
    <name type="common">Zebra mussel</name>
    <name type="synonym">Mytilus polymorpha</name>
    <dbReference type="NCBI Taxonomy" id="45954"/>
    <lineage>
        <taxon>Eukaryota</taxon>
        <taxon>Metazoa</taxon>
        <taxon>Spiralia</taxon>
        <taxon>Lophotrochozoa</taxon>
        <taxon>Mollusca</taxon>
        <taxon>Bivalvia</taxon>
        <taxon>Autobranchia</taxon>
        <taxon>Heteroconchia</taxon>
        <taxon>Euheterodonta</taxon>
        <taxon>Imparidentia</taxon>
        <taxon>Neoheterodontei</taxon>
        <taxon>Myida</taxon>
        <taxon>Dreissenoidea</taxon>
        <taxon>Dreissenidae</taxon>
        <taxon>Dreissena</taxon>
    </lineage>
</organism>
<accession>A0A9D4FD27</accession>
<evidence type="ECO:0000313" key="1">
    <source>
        <dbReference type="EMBL" id="KAH3794396.1"/>
    </source>
</evidence>
<dbReference type="AlphaFoldDB" id="A0A9D4FD27"/>
<comment type="caution">
    <text evidence="1">The sequence shown here is derived from an EMBL/GenBank/DDBJ whole genome shotgun (WGS) entry which is preliminary data.</text>
</comment>
<keyword evidence="2" id="KW-1185">Reference proteome</keyword>
<name>A0A9D4FD27_DREPO</name>
<dbReference type="EMBL" id="JAIWYP010000007">
    <property type="protein sequence ID" value="KAH3794396.1"/>
    <property type="molecule type" value="Genomic_DNA"/>
</dbReference>
<reference evidence="1" key="2">
    <citation type="submission" date="2020-11" db="EMBL/GenBank/DDBJ databases">
        <authorList>
            <person name="McCartney M.A."/>
            <person name="Auch B."/>
            <person name="Kono T."/>
            <person name="Mallez S."/>
            <person name="Becker A."/>
            <person name="Gohl D.M."/>
            <person name="Silverstein K.A.T."/>
            <person name="Koren S."/>
            <person name="Bechman K.B."/>
            <person name="Herman A."/>
            <person name="Abrahante J.E."/>
            <person name="Garbe J."/>
        </authorList>
    </citation>
    <scope>NUCLEOTIDE SEQUENCE</scope>
    <source>
        <strain evidence="1">Duluth1</strain>
        <tissue evidence="1">Whole animal</tissue>
    </source>
</reference>
<reference evidence="1" key="1">
    <citation type="journal article" date="2019" name="bioRxiv">
        <title>The Genome of the Zebra Mussel, Dreissena polymorpha: A Resource for Invasive Species Research.</title>
        <authorList>
            <person name="McCartney M.A."/>
            <person name="Auch B."/>
            <person name="Kono T."/>
            <person name="Mallez S."/>
            <person name="Zhang Y."/>
            <person name="Obille A."/>
            <person name="Becker A."/>
            <person name="Abrahante J.E."/>
            <person name="Garbe J."/>
            <person name="Badalamenti J.P."/>
            <person name="Herman A."/>
            <person name="Mangelson H."/>
            <person name="Liachko I."/>
            <person name="Sullivan S."/>
            <person name="Sone E.D."/>
            <person name="Koren S."/>
            <person name="Silverstein K.A.T."/>
            <person name="Beckman K.B."/>
            <person name="Gohl D.M."/>
        </authorList>
    </citation>
    <scope>NUCLEOTIDE SEQUENCE</scope>
    <source>
        <strain evidence="1">Duluth1</strain>
        <tissue evidence="1">Whole animal</tissue>
    </source>
</reference>
<evidence type="ECO:0000313" key="2">
    <source>
        <dbReference type="Proteomes" id="UP000828390"/>
    </source>
</evidence>
<sequence>MVSQTQKKKNQTGIIYKLSRDIIKNVLIEINDDGLLARPQYITIASNNCLTFLVHYSHIRKQPYPTAAMFLKGQGPFSNYADISFEKKVLCKSHNDCAKHQTSNVSQGLTIPML</sequence>
<dbReference type="Proteomes" id="UP000828390">
    <property type="component" value="Unassembled WGS sequence"/>
</dbReference>